<feature type="compositionally biased region" description="Acidic residues" evidence="9">
    <location>
        <begin position="276"/>
        <end position="285"/>
    </location>
</feature>
<comment type="subunit">
    <text evidence="7">Homotrimer. Homotrimerization increases the affinity of HSF1 to DNA. Interacts with transcriptional coregulator SSA1 on chromatin.</text>
</comment>
<dbReference type="OrthoDB" id="60033at2759"/>
<reference evidence="12" key="2">
    <citation type="submission" date="2015-01" db="EMBL/GenBank/DDBJ databases">
        <title>Evolutionary Origins and Diversification of the Mycorrhizal Mutualists.</title>
        <authorList>
            <consortium name="DOE Joint Genome Institute"/>
            <consortium name="Mycorrhizal Genomics Consortium"/>
            <person name="Kohler A."/>
            <person name="Kuo A."/>
            <person name="Nagy L.G."/>
            <person name="Floudas D."/>
            <person name="Copeland A."/>
            <person name="Barry K.W."/>
            <person name="Cichocki N."/>
            <person name="Veneault-Fourrey C."/>
            <person name="LaButti K."/>
            <person name="Lindquist E.A."/>
            <person name="Lipzen A."/>
            <person name="Lundell T."/>
            <person name="Morin E."/>
            <person name="Murat C."/>
            <person name="Riley R."/>
            <person name="Ohm R."/>
            <person name="Sun H."/>
            <person name="Tunlid A."/>
            <person name="Henrissat B."/>
            <person name="Grigoriev I.V."/>
            <person name="Hibbett D.S."/>
            <person name="Martin F."/>
        </authorList>
    </citation>
    <scope>NUCLEOTIDE SEQUENCE [LARGE SCALE GENOMIC DNA]</scope>
    <source>
        <strain evidence="12">MUT 4182</strain>
    </source>
</reference>
<evidence type="ECO:0000256" key="6">
    <source>
        <dbReference type="ARBA" id="ARBA00023242"/>
    </source>
</evidence>
<keyword evidence="4" id="KW-0238">DNA-binding</keyword>
<reference evidence="11 12" key="1">
    <citation type="submission" date="2014-04" db="EMBL/GenBank/DDBJ databases">
        <authorList>
            <consortium name="DOE Joint Genome Institute"/>
            <person name="Kuo A."/>
            <person name="Girlanda M."/>
            <person name="Perotto S."/>
            <person name="Kohler A."/>
            <person name="Nagy L.G."/>
            <person name="Floudas D."/>
            <person name="Copeland A."/>
            <person name="Barry K.W."/>
            <person name="Cichocki N."/>
            <person name="Veneault-Fourrey C."/>
            <person name="LaButti K."/>
            <person name="Lindquist E.A."/>
            <person name="Lipzen A."/>
            <person name="Lundell T."/>
            <person name="Morin E."/>
            <person name="Murat C."/>
            <person name="Sun H."/>
            <person name="Tunlid A."/>
            <person name="Henrissat B."/>
            <person name="Grigoriev I.V."/>
            <person name="Hibbett D.S."/>
            <person name="Martin F."/>
            <person name="Nordberg H.P."/>
            <person name="Cantor M.N."/>
            <person name="Hua S.X."/>
        </authorList>
    </citation>
    <scope>NUCLEOTIDE SEQUENCE [LARGE SCALE GENOMIC DNA]</scope>
    <source>
        <strain evidence="11 12">MUT 4182</strain>
    </source>
</reference>
<evidence type="ECO:0000256" key="4">
    <source>
        <dbReference type="ARBA" id="ARBA00023125"/>
    </source>
</evidence>
<dbReference type="Gene3D" id="1.10.10.10">
    <property type="entry name" value="Winged helix-like DNA-binding domain superfamily/Winged helix DNA-binding domain"/>
    <property type="match status" value="1"/>
</dbReference>
<dbReference type="SUPFAM" id="SSF46785">
    <property type="entry name" value="Winged helix' DNA-binding domain"/>
    <property type="match status" value="1"/>
</dbReference>
<evidence type="ECO:0000256" key="9">
    <source>
        <dbReference type="SAM" id="MobiDB-lite"/>
    </source>
</evidence>
<comment type="similarity">
    <text evidence="2 8">Belongs to the HSF family.</text>
</comment>
<evidence type="ECO:0000259" key="10">
    <source>
        <dbReference type="PROSITE" id="PS00434"/>
    </source>
</evidence>
<dbReference type="STRING" id="1051891.A0A0C3MGC1"/>
<keyword evidence="6" id="KW-0539">Nucleus</keyword>
<feature type="compositionally biased region" description="Polar residues" evidence="9">
    <location>
        <begin position="252"/>
        <end position="262"/>
    </location>
</feature>
<evidence type="ECO:0000313" key="12">
    <source>
        <dbReference type="Proteomes" id="UP000054248"/>
    </source>
</evidence>
<dbReference type="Proteomes" id="UP000054248">
    <property type="component" value="Unassembled WGS sequence"/>
</dbReference>
<feature type="compositionally biased region" description="Basic and acidic residues" evidence="9">
    <location>
        <begin position="286"/>
        <end position="298"/>
    </location>
</feature>
<keyword evidence="5" id="KW-0804">Transcription</keyword>
<proteinExistence type="inferred from homology"/>
<dbReference type="PRINTS" id="PR00056">
    <property type="entry name" value="HSFDOMAIN"/>
</dbReference>
<gene>
    <name evidence="11" type="ORF">M407DRAFT_66111</name>
</gene>
<dbReference type="PANTHER" id="PTHR10015:SF427">
    <property type="entry name" value="HEAT SHOCK FACTOR PROTEIN"/>
    <property type="match status" value="1"/>
</dbReference>
<dbReference type="PROSITE" id="PS00434">
    <property type="entry name" value="HSF_DOMAIN"/>
    <property type="match status" value="1"/>
</dbReference>
<evidence type="ECO:0000256" key="5">
    <source>
        <dbReference type="ARBA" id="ARBA00023163"/>
    </source>
</evidence>
<feature type="region of interest" description="Disordered" evidence="9">
    <location>
        <begin position="208"/>
        <end position="317"/>
    </location>
</feature>
<accession>A0A0C3MGC1</accession>
<dbReference type="SMART" id="SM00415">
    <property type="entry name" value="HSF"/>
    <property type="match status" value="1"/>
</dbReference>
<keyword evidence="3" id="KW-0805">Transcription regulation</keyword>
<feature type="domain" description="HSF-type DNA-binding" evidence="10">
    <location>
        <begin position="65"/>
        <end position="89"/>
    </location>
</feature>
<organism evidence="11 12">
    <name type="scientific">Tulasnella calospora MUT 4182</name>
    <dbReference type="NCBI Taxonomy" id="1051891"/>
    <lineage>
        <taxon>Eukaryota</taxon>
        <taxon>Fungi</taxon>
        <taxon>Dikarya</taxon>
        <taxon>Basidiomycota</taxon>
        <taxon>Agaricomycotina</taxon>
        <taxon>Agaricomycetes</taxon>
        <taxon>Cantharellales</taxon>
        <taxon>Tulasnellaceae</taxon>
        <taxon>Tulasnella</taxon>
    </lineage>
</organism>
<evidence type="ECO:0000256" key="2">
    <source>
        <dbReference type="ARBA" id="ARBA00006403"/>
    </source>
</evidence>
<dbReference type="HOGENOM" id="CLU_030308_8_1_1"/>
<dbReference type="InterPro" id="IPR036388">
    <property type="entry name" value="WH-like_DNA-bd_sf"/>
</dbReference>
<dbReference type="AlphaFoldDB" id="A0A0C3MGC1"/>
<evidence type="ECO:0000256" key="8">
    <source>
        <dbReference type="RuleBase" id="RU004020"/>
    </source>
</evidence>
<comment type="subcellular location">
    <subcellularLocation>
        <location evidence="1">Nucleus</location>
    </subcellularLocation>
</comment>
<keyword evidence="12" id="KW-1185">Reference proteome</keyword>
<protein>
    <recommendedName>
        <fullName evidence="10">HSF-type DNA-binding domain-containing protein</fullName>
    </recommendedName>
</protein>
<dbReference type="InterPro" id="IPR000232">
    <property type="entry name" value="HSF_DNA-bd"/>
</dbReference>
<feature type="compositionally biased region" description="Polar residues" evidence="9">
    <location>
        <begin position="299"/>
        <end position="316"/>
    </location>
</feature>
<dbReference type="FunFam" id="1.10.10.10:FF:000027">
    <property type="entry name" value="Heat shock transcription factor 1"/>
    <property type="match status" value="1"/>
</dbReference>
<dbReference type="PANTHER" id="PTHR10015">
    <property type="entry name" value="HEAT SHOCK TRANSCRIPTION FACTOR"/>
    <property type="match status" value="1"/>
</dbReference>
<sequence length="328" mass="36219">MALTKPAKAGLPTQPNRAVRQQVPAFLNKLYAMVNDPTTDDLIHWSEEGDAFFVPNHERFGRELLPRFFKHGNFSSFVRQLNMYGFHKVPLVNQGVLHNETENELWQFASPHFQRGQSDLLMLIQRKKAGTTTSQVGALDISAIASTLASIKRHQTALSAELKGLHDSDERLWQEAQSARKRLDQHQDTINRILKFLAGVFGNGAAGPGGHGARVREHGQGDNDGASDGGDASTALVPRKRPRLMIEHSGSNEDVQLPSSSSKAKDKGRMSHAAQLEDDDDDSDWAEEHLLVPMDDHNLTPSPSPSQGNFVPQTSAHPGVLTFDYLQK</sequence>
<evidence type="ECO:0000256" key="3">
    <source>
        <dbReference type="ARBA" id="ARBA00023015"/>
    </source>
</evidence>
<dbReference type="EMBL" id="KN822952">
    <property type="protein sequence ID" value="KIO32757.1"/>
    <property type="molecule type" value="Genomic_DNA"/>
</dbReference>
<evidence type="ECO:0000313" key="11">
    <source>
        <dbReference type="EMBL" id="KIO32757.1"/>
    </source>
</evidence>
<dbReference type="GO" id="GO:0003700">
    <property type="term" value="F:DNA-binding transcription factor activity"/>
    <property type="evidence" value="ECO:0007669"/>
    <property type="project" value="InterPro"/>
</dbReference>
<dbReference type="GO" id="GO:0005634">
    <property type="term" value="C:nucleus"/>
    <property type="evidence" value="ECO:0007669"/>
    <property type="project" value="UniProtKB-SubCell"/>
</dbReference>
<dbReference type="Pfam" id="PF00447">
    <property type="entry name" value="HSF_DNA-bind"/>
    <property type="match status" value="1"/>
</dbReference>
<evidence type="ECO:0000256" key="7">
    <source>
        <dbReference type="ARBA" id="ARBA00062171"/>
    </source>
</evidence>
<evidence type="ECO:0000256" key="1">
    <source>
        <dbReference type="ARBA" id="ARBA00004123"/>
    </source>
</evidence>
<dbReference type="GO" id="GO:0043565">
    <property type="term" value="F:sequence-specific DNA binding"/>
    <property type="evidence" value="ECO:0007669"/>
    <property type="project" value="InterPro"/>
</dbReference>
<feature type="compositionally biased region" description="Low complexity" evidence="9">
    <location>
        <begin position="223"/>
        <end position="233"/>
    </location>
</feature>
<dbReference type="InterPro" id="IPR036390">
    <property type="entry name" value="WH_DNA-bd_sf"/>
</dbReference>
<name>A0A0C3MGC1_9AGAM</name>